<gene>
    <name evidence="8" type="ORF">CAN33_0023510</name>
</gene>
<dbReference type="InterPro" id="IPR017972">
    <property type="entry name" value="Cyt_P450_CS"/>
</dbReference>
<evidence type="ECO:0000256" key="5">
    <source>
        <dbReference type="ARBA" id="ARBA00023004"/>
    </source>
</evidence>
<dbReference type="VEuPathDB" id="FungiDB:ASPNIDRAFT2_1148609"/>
<feature type="transmembrane region" description="Helical" evidence="7">
    <location>
        <begin position="210"/>
        <end position="228"/>
    </location>
</feature>
<name>A0A505IES1_ASPNG</name>
<proteinExistence type="inferred from homology"/>
<comment type="caution">
    <text evidence="8">The sequence shown here is derived from an EMBL/GenBank/DDBJ whole genome shotgun (WGS) entry which is preliminary data.</text>
</comment>
<organism evidence="8 9">
    <name type="scientific">Aspergillus niger</name>
    <dbReference type="NCBI Taxonomy" id="5061"/>
    <lineage>
        <taxon>Eukaryota</taxon>
        <taxon>Fungi</taxon>
        <taxon>Dikarya</taxon>
        <taxon>Ascomycota</taxon>
        <taxon>Pezizomycotina</taxon>
        <taxon>Eurotiomycetes</taxon>
        <taxon>Eurotiomycetidae</taxon>
        <taxon>Eurotiales</taxon>
        <taxon>Aspergillaceae</taxon>
        <taxon>Aspergillus</taxon>
        <taxon>Aspergillus subgen. Circumdati</taxon>
    </lineage>
</organism>
<comment type="similarity">
    <text evidence="2">Belongs to the cytochrome P450 family.</text>
</comment>
<dbReference type="CDD" id="cd11060">
    <property type="entry name" value="CYP57A1-like"/>
    <property type="match status" value="1"/>
</dbReference>
<dbReference type="InterPro" id="IPR001128">
    <property type="entry name" value="Cyt_P450"/>
</dbReference>
<evidence type="ECO:0000313" key="9">
    <source>
        <dbReference type="Proteomes" id="UP000197666"/>
    </source>
</evidence>
<keyword evidence="3" id="KW-0479">Metal-binding</keyword>
<dbReference type="CDD" id="cd12148">
    <property type="entry name" value="fungal_TF_MHR"/>
    <property type="match status" value="1"/>
</dbReference>
<evidence type="ECO:0000256" key="4">
    <source>
        <dbReference type="ARBA" id="ARBA00023002"/>
    </source>
</evidence>
<dbReference type="Proteomes" id="UP000197666">
    <property type="component" value="Unassembled WGS sequence"/>
</dbReference>
<dbReference type="GO" id="GO:0005506">
    <property type="term" value="F:iron ion binding"/>
    <property type="evidence" value="ECO:0007669"/>
    <property type="project" value="InterPro"/>
</dbReference>
<dbReference type="PANTHER" id="PTHR24305:SF190">
    <property type="entry name" value="P450, PUTATIVE (EUROFUNG)-RELATED"/>
    <property type="match status" value="1"/>
</dbReference>
<keyword evidence="7" id="KW-0812">Transmembrane</keyword>
<reference evidence="9" key="1">
    <citation type="submission" date="2018-10" db="EMBL/GenBank/DDBJ databases">
        <title>FDA dAtabase for Regulatory Grade micrObial Sequences (FDA-ARGOS): Supporting development and validation of Infectious Disease Dx tests.</title>
        <authorList>
            <person name="Kerrigan L."/>
            <person name="Tallon L."/>
            <person name="Sadzewicz L."/>
            <person name="Sengamalay N."/>
            <person name="Ott S."/>
            <person name="Godinez A."/>
            <person name="Nagaraj S."/>
            <person name="Vavikolanu K."/>
            <person name="Nadendla S."/>
            <person name="George J."/>
            <person name="Sichtig H."/>
        </authorList>
    </citation>
    <scope>NUCLEOTIDE SEQUENCE [LARGE SCALE GENOMIC DNA]</scope>
    <source>
        <strain evidence="9">FDAARGOS_311</strain>
    </source>
</reference>
<dbReference type="PRINTS" id="PR00385">
    <property type="entry name" value="P450"/>
</dbReference>
<dbReference type="Pfam" id="PF00067">
    <property type="entry name" value="p450"/>
    <property type="match status" value="1"/>
</dbReference>
<dbReference type="InterPro" id="IPR036396">
    <property type="entry name" value="Cyt_P450_sf"/>
</dbReference>
<dbReference type="GO" id="GO:0020037">
    <property type="term" value="F:heme binding"/>
    <property type="evidence" value="ECO:0007669"/>
    <property type="project" value="InterPro"/>
</dbReference>
<dbReference type="PROSITE" id="PS00086">
    <property type="entry name" value="CYTOCHROME_P450"/>
    <property type="match status" value="1"/>
</dbReference>
<evidence type="ECO:0000256" key="7">
    <source>
        <dbReference type="SAM" id="Phobius"/>
    </source>
</evidence>
<dbReference type="VEuPathDB" id="FungiDB:ASPNIDRAFT2_1148594"/>
<evidence type="ECO:0000256" key="1">
    <source>
        <dbReference type="ARBA" id="ARBA00001971"/>
    </source>
</evidence>
<accession>A0A505IES1</accession>
<dbReference type="VEuPathDB" id="FungiDB:An09g01390"/>
<protein>
    <submittedName>
        <fullName evidence="8">Cytochrome P450 family protein</fullName>
    </submittedName>
</protein>
<dbReference type="PANTHER" id="PTHR24305">
    <property type="entry name" value="CYTOCHROME P450"/>
    <property type="match status" value="1"/>
</dbReference>
<evidence type="ECO:0000313" key="8">
    <source>
        <dbReference type="EMBL" id="TPR06625.1"/>
    </source>
</evidence>
<keyword evidence="4" id="KW-0560">Oxidoreductase</keyword>
<sequence length="825" mass="91766">MSLAARIVILAVFVLLARYVVRLMLDSVSHTRAIPGPLWSRLTNLWYLRQMVKGDFHNTNIKLHRQKGTIVRIAPNYYSLSDPACLKTIYGLGTKYVKSSWYDAWNTEEDLTWTNLFSERDPKKHAANRHKVASMYSMTTLTSYEPFVDSCIGLFRRQLDQAGSSDSAVNLAHWVQCYAFDVIGYITFGERFGFLDNMLDVSNIMKNLDAAISAATYIGLFIMLRPLIMKILRLMGLLGTDALADFAERNVKMGGSRKATYGAESIGSYSPMLNKLLEAKKAAPGKFTEWDIMANVISNVGAGSDTTAISLSAVFYFIYSNPETLQRLRDEINVAGIDGIPRFSDTQSLPYFQAVLKECLRLHPGTGFPMFREVPEGGAVISGQFFPPKAEKALMERSYMPFGMGSRTCIGKNISLEMNKLIPLVVRDIPEGGAAHHPVKTDGVDGMGVITLSDSATFSSYFGPSSNVALVYELTRVLKNLSGAPVNLVNPRAEGVEASHNQQSNVTTSPSLIPRAMTAAGAHNLPPEPEATSLLHEYFDTIGLFFPCIYRDTFLAKYRVFRRNDSSPASRSWQALLFVMFAVMYQMRSFASPTDAEDKLSWEFLQKALNLAMPEAVIDSDLETAALSPDLLSSMFDKFSSDMVLSCACCQGSQYKPDGTNATETLSLLKNSGFSTIKKCMYTCSGGVALAKTIVDEQFLPTSLWGAWWMTNFLVFNASMMHFEDIDLILSDLKDASEVHRRLNRNNLIISRCRECLHNFLDLYKSFRDTTSPKGIGAWEDLTLSLQQPEFENTHGSQTATSSILPNLEQNSVWFDMEAFPGPMA</sequence>
<keyword evidence="6" id="KW-0503">Monooxygenase</keyword>
<dbReference type="InterPro" id="IPR050121">
    <property type="entry name" value="Cytochrome_P450_monoxygenase"/>
</dbReference>
<keyword evidence="7" id="KW-0472">Membrane</keyword>
<dbReference type="Gene3D" id="1.10.630.10">
    <property type="entry name" value="Cytochrome P450"/>
    <property type="match status" value="1"/>
</dbReference>
<dbReference type="AlphaFoldDB" id="A0A505IES1"/>
<evidence type="ECO:0000256" key="3">
    <source>
        <dbReference type="ARBA" id="ARBA00022723"/>
    </source>
</evidence>
<dbReference type="VEuPathDB" id="FungiDB:An09g01410"/>
<keyword evidence="7" id="KW-1133">Transmembrane helix</keyword>
<dbReference type="PRINTS" id="PR00463">
    <property type="entry name" value="EP450I"/>
</dbReference>
<evidence type="ECO:0000256" key="2">
    <source>
        <dbReference type="ARBA" id="ARBA00010617"/>
    </source>
</evidence>
<evidence type="ECO:0000256" key="6">
    <source>
        <dbReference type="ARBA" id="ARBA00023033"/>
    </source>
</evidence>
<dbReference type="GO" id="GO:0016705">
    <property type="term" value="F:oxidoreductase activity, acting on paired donors, with incorporation or reduction of molecular oxygen"/>
    <property type="evidence" value="ECO:0007669"/>
    <property type="project" value="InterPro"/>
</dbReference>
<dbReference type="VEuPathDB" id="FungiDB:ATCC64974_6980"/>
<keyword evidence="5" id="KW-0408">Iron</keyword>
<dbReference type="SUPFAM" id="SSF48264">
    <property type="entry name" value="Cytochrome P450"/>
    <property type="match status" value="1"/>
</dbReference>
<dbReference type="EMBL" id="NKJJ02000005">
    <property type="protein sequence ID" value="TPR06625.1"/>
    <property type="molecule type" value="Genomic_DNA"/>
</dbReference>
<dbReference type="VEuPathDB" id="FungiDB:M747DRAFT_239881"/>
<comment type="cofactor">
    <cofactor evidence="1">
        <name>heme</name>
        <dbReference type="ChEBI" id="CHEBI:30413"/>
    </cofactor>
</comment>
<dbReference type="VEuPathDB" id="FungiDB:M747DRAFT_354051"/>
<dbReference type="InterPro" id="IPR002401">
    <property type="entry name" value="Cyt_P450_E_grp-I"/>
</dbReference>
<dbReference type="GO" id="GO:0004497">
    <property type="term" value="F:monooxygenase activity"/>
    <property type="evidence" value="ECO:0007669"/>
    <property type="project" value="UniProtKB-KW"/>
</dbReference>